<reference evidence="1" key="1">
    <citation type="submission" date="2018-05" db="EMBL/GenBank/DDBJ databases">
        <authorList>
            <person name="Lanie J.A."/>
            <person name="Ng W.-L."/>
            <person name="Kazmierczak K.M."/>
            <person name="Andrzejewski T.M."/>
            <person name="Davidsen T.M."/>
            <person name="Wayne K.J."/>
            <person name="Tettelin H."/>
            <person name="Glass J.I."/>
            <person name="Rusch D."/>
            <person name="Podicherti R."/>
            <person name="Tsui H.-C.T."/>
            <person name="Winkler M.E."/>
        </authorList>
    </citation>
    <scope>NUCLEOTIDE SEQUENCE</scope>
</reference>
<sequence>DYTDEVIGIPQETAITSISPDTSIVYAANQNQLTIQLSQPVIDIGTVSSTSIAYPEGMQISLTYSPIDTTILLQFDEPFASLDTIDLVLSGMVDWSNNGTTDKYLTLHTYLLADYNSDNLINVIDLTDFATAWSANTVSYELGPVSGTVPHLIPVPNGKFDLRDVMAFGTGITRRLFYREEDFWPAAATSDHW</sequence>
<accession>A0A382LDH9</accession>
<proteinExistence type="predicted"/>
<name>A0A382LDH9_9ZZZZ</name>
<evidence type="ECO:0008006" key="2">
    <source>
        <dbReference type="Google" id="ProtNLM"/>
    </source>
</evidence>
<gene>
    <name evidence="1" type="ORF">METZ01_LOCUS287570</name>
</gene>
<organism evidence="1">
    <name type="scientific">marine metagenome</name>
    <dbReference type="NCBI Taxonomy" id="408172"/>
    <lineage>
        <taxon>unclassified sequences</taxon>
        <taxon>metagenomes</taxon>
        <taxon>ecological metagenomes</taxon>
    </lineage>
</organism>
<feature type="non-terminal residue" evidence="1">
    <location>
        <position position="1"/>
    </location>
</feature>
<dbReference type="EMBL" id="UINC01086343">
    <property type="protein sequence ID" value="SVC34716.1"/>
    <property type="molecule type" value="Genomic_DNA"/>
</dbReference>
<protein>
    <recommendedName>
        <fullName evidence="2">SbsA Ig-like domain-containing protein</fullName>
    </recommendedName>
</protein>
<evidence type="ECO:0000313" key="1">
    <source>
        <dbReference type="EMBL" id="SVC34716.1"/>
    </source>
</evidence>
<dbReference type="AlphaFoldDB" id="A0A382LDH9"/>